<feature type="binding site" evidence="7">
    <location>
        <position position="196"/>
    </location>
    <ligand>
        <name>Zn(2+)</name>
        <dbReference type="ChEBI" id="CHEBI:29105"/>
    </ligand>
</feature>
<dbReference type="NCBIfam" id="NF002091">
    <property type="entry name" value="PRK00924.1"/>
    <property type="match status" value="1"/>
</dbReference>
<reference evidence="8 9" key="1">
    <citation type="submission" date="2015-12" db="EMBL/GenBank/DDBJ databases">
        <title>Complete genome of Roseateles depolymerans KCTC 42856.</title>
        <authorList>
            <person name="Kim K.M."/>
        </authorList>
    </citation>
    <scope>NUCLEOTIDE SEQUENCE [LARGE SCALE GENOMIC DNA]</scope>
    <source>
        <strain evidence="8 9">KCTC 42856</strain>
    </source>
</reference>
<evidence type="ECO:0000256" key="6">
    <source>
        <dbReference type="ARBA" id="ARBA00023235"/>
    </source>
</evidence>
<keyword evidence="6 7" id="KW-0413">Isomerase</keyword>
<evidence type="ECO:0000256" key="4">
    <source>
        <dbReference type="ARBA" id="ARBA00022723"/>
    </source>
</evidence>
<dbReference type="Pfam" id="PF04962">
    <property type="entry name" value="KduI"/>
    <property type="match status" value="1"/>
</dbReference>
<dbReference type="GO" id="GO:0042840">
    <property type="term" value="P:D-glucuronate catabolic process"/>
    <property type="evidence" value="ECO:0007669"/>
    <property type="project" value="TreeGrafter"/>
</dbReference>
<name>A0A0U3MEB3_9BURK</name>
<dbReference type="CDD" id="cd20491">
    <property type="entry name" value="cupin_KduI_C"/>
    <property type="match status" value="1"/>
</dbReference>
<dbReference type="STRING" id="76731.RD2015_2572"/>
<dbReference type="AlphaFoldDB" id="A0A0U3MEB3"/>
<comment type="similarity">
    <text evidence="3 7">Belongs to the KduI family.</text>
</comment>
<dbReference type="InterPro" id="IPR021120">
    <property type="entry name" value="KduI/IolB_isomerase"/>
</dbReference>
<dbReference type="Proteomes" id="UP000060699">
    <property type="component" value="Chromosome"/>
</dbReference>
<dbReference type="PIRSF" id="PIRSF006625">
    <property type="entry name" value="KduI"/>
    <property type="match status" value="1"/>
</dbReference>
<keyword evidence="4 7" id="KW-0479">Metal-binding</keyword>
<comment type="function">
    <text evidence="7">Catalyzes the isomerization of 5-dehydro-4-deoxy-D-glucuronate to 3-deoxy-D-glycero-2,5-hexodiulosonate.</text>
</comment>
<feature type="binding site" evidence="7">
    <location>
        <position position="245"/>
    </location>
    <ligand>
        <name>Zn(2+)</name>
        <dbReference type="ChEBI" id="CHEBI:29105"/>
    </ligand>
</feature>
<dbReference type="EC" id="5.3.1.17" evidence="7"/>
<comment type="pathway">
    <text evidence="2 7">Glycan metabolism; pectin degradation; 2-dehydro-3-deoxy-D-gluconate from pectin: step 4/5.</text>
</comment>
<dbReference type="RefSeq" id="WP_058935219.1">
    <property type="nucleotide sequence ID" value="NZ_CP013729.1"/>
</dbReference>
<protein>
    <recommendedName>
        <fullName evidence="7">4-deoxy-L-threo-5-hexosulose-uronate ketol-isomerase</fullName>
        <ecNumber evidence="7">5.3.1.17</ecNumber>
    </recommendedName>
    <alternativeName>
        <fullName evidence="7">5-keto-4-deoxyuronate isomerase</fullName>
    </alternativeName>
    <alternativeName>
        <fullName evidence="7">DKI isomerase</fullName>
    </alternativeName>
</protein>
<dbReference type="Gene3D" id="2.60.120.520">
    <property type="entry name" value="pectin degrading enzyme 5-keto 4- deoxyuronate isomerase, domain 1"/>
    <property type="match status" value="1"/>
</dbReference>
<dbReference type="InterPro" id="IPR014710">
    <property type="entry name" value="RmlC-like_jellyroll"/>
</dbReference>
<keyword evidence="5 7" id="KW-0862">Zinc</keyword>
<dbReference type="CDD" id="cd20294">
    <property type="entry name" value="cupin_KduI_N"/>
    <property type="match status" value="1"/>
</dbReference>
<evidence type="ECO:0000313" key="8">
    <source>
        <dbReference type="EMBL" id="ALV07037.1"/>
    </source>
</evidence>
<comment type="cofactor">
    <cofactor evidence="7">
        <name>Zn(2+)</name>
        <dbReference type="ChEBI" id="CHEBI:29105"/>
    </cofactor>
    <text evidence="7">Binds 1 zinc ion per subunit.</text>
</comment>
<dbReference type="HAMAP" id="MF_00687">
    <property type="entry name" value="KduI"/>
    <property type="match status" value="1"/>
</dbReference>
<dbReference type="PATRIC" id="fig|76731.3.peg.2632"/>
<keyword evidence="9" id="KW-1185">Reference proteome</keyword>
<organism evidence="8 9">
    <name type="scientific">Roseateles depolymerans</name>
    <dbReference type="NCBI Taxonomy" id="76731"/>
    <lineage>
        <taxon>Bacteria</taxon>
        <taxon>Pseudomonadati</taxon>
        <taxon>Pseudomonadota</taxon>
        <taxon>Betaproteobacteria</taxon>
        <taxon>Burkholderiales</taxon>
        <taxon>Sphaerotilaceae</taxon>
        <taxon>Roseateles</taxon>
    </lineage>
</organism>
<feature type="binding site" evidence="7">
    <location>
        <position position="203"/>
    </location>
    <ligand>
        <name>Zn(2+)</name>
        <dbReference type="ChEBI" id="CHEBI:29105"/>
    </ligand>
</feature>
<feature type="binding site" evidence="7">
    <location>
        <position position="198"/>
    </location>
    <ligand>
        <name>Zn(2+)</name>
        <dbReference type="ChEBI" id="CHEBI:29105"/>
    </ligand>
</feature>
<dbReference type="UniPathway" id="UPA00545">
    <property type="reaction ID" value="UER00826"/>
</dbReference>
<comment type="catalytic activity">
    <reaction evidence="1 7">
        <text>5-dehydro-4-deoxy-D-glucuronate = 3-deoxy-D-glycero-2,5-hexodiulosonate</text>
        <dbReference type="Rhea" id="RHEA:23896"/>
        <dbReference type="ChEBI" id="CHEBI:17117"/>
        <dbReference type="ChEBI" id="CHEBI:29071"/>
        <dbReference type="EC" id="5.3.1.17"/>
    </reaction>
</comment>
<evidence type="ECO:0000256" key="2">
    <source>
        <dbReference type="ARBA" id="ARBA00005148"/>
    </source>
</evidence>
<dbReference type="OrthoDB" id="9770644at2"/>
<dbReference type="InterPro" id="IPR011051">
    <property type="entry name" value="RmlC_Cupin_sf"/>
</dbReference>
<dbReference type="PANTHER" id="PTHR38461">
    <property type="entry name" value="4-DEOXY-L-THREO-5-HEXOSULOSE-URONATE KETOL-ISOMERASE"/>
    <property type="match status" value="1"/>
</dbReference>
<dbReference type="EMBL" id="CP013729">
    <property type="protein sequence ID" value="ALV07037.1"/>
    <property type="molecule type" value="Genomic_DNA"/>
</dbReference>
<proteinExistence type="inferred from homology"/>
<dbReference type="GO" id="GO:0008697">
    <property type="term" value="F:4-deoxy-L-threo-5-hexosulose-uronate ketol-isomerase activity"/>
    <property type="evidence" value="ECO:0007669"/>
    <property type="project" value="UniProtKB-UniRule"/>
</dbReference>
<evidence type="ECO:0000256" key="7">
    <source>
        <dbReference type="HAMAP-Rule" id="MF_00687"/>
    </source>
</evidence>
<dbReference type="SUPFAM" id="SSF51182">
    <property type="entry name" value="RmlC-like cupins"/>
    <property type="match status" value="1"/>
</dbReference>
<dbReference type="Gene3D" id="2.60.120.10">
    <property type="entry name" value="Jelly Rolls"/>
    <property type="match status" value="1"/>
</dbReference>
<dbReference type="GO" id="GO:0019698">
    <property type="term" value="P:D-galacturonate catabolic process"/>
    <property type="evidence" value="ECO:0007669"/>
    <property type="project" value="TreeGrafter"/>
</dbReference>
<dbReference type="InterPro" id="IPR007045">
    <property type="entry name" value="KduI"/>
</dbReference>
<dbReference type="InterPro" id="IPR027449">
    <property type="entry name" value="KduI_N"/>
</dbReference>
<evidence type="ECO:0000256" key="3">
    <source>
        <dbReference type="ARBA" id="ARBA00008086"/>
    </source>
</evidence>
<evidence type="ECO:0000256" key="5">
    <source>
        <dbReference type="ARBA" id="ARBA00022833"/>
    </source>
</evidence>
<dbReference type="GO" id="GO:0045490">
    <property type="term" value="P:pectin catabolic process"/>
    <property type="evidence" value="ECO:0007669"/>
    <property type="project" value="UniProtKB-UniRule"/>
</dbReference>
<accession>A0A0U3MEB3</accession>
<dbReference type="GO" id="GO:0008270">
    <property type="term" value="F:zinc ion binding"/>
    <property type="evidence" value="ECO:0007669"/>
    <property type="project" value="UniProtKB-UniRule"/>
</dbReference>
<dbReference type="PANTHER" id="PTHR38461:SF1">
    <property type="entry name" value="4-DEOXY-L-THREO-5-HEXOSULOSE-URONATE KETOL-ISOMERASE"/>
    <property type="match status" value="1"/>
</dbReference>
<sequence length="278" mass="31457">MDIRQPLHSEHARTLDTEGLRRHFLVEDMFLPDQATLTYSQIDRIIVGGVMPVTRPVTFAPELGKHTGTDFFLQRRELGLINIGGAARVLVDDQQFDVGPREALYIGQGARILEFKSVDSSQPAKLYFNCAPAHTAYPHRKVTLAEASPETLGSPETSNRRTIYKFLVPDVLPTCQLLMGMTQLEPGSLWNTMPTHTHDRRMEVYFYFDMTENAVVFHMLGEPTQTRHLVVRNEQAVISPSWSIHSGVGTQAYTFIWGMVGENQVFKDMDHVPMTALR</sequence>
<evidence type="ECO:0000256" key="1">
    <source>
        <dbReference type="ARBA" id="ARBA00000552"/>
    </source>
</evidence>
<gene>
    <name evidence="7" type="primary">kduI</name>
    <name evidence="8" type="ORF">RD2015_2572</name>
</gene>
<evidence type="ECO:0000313" key="9">
    <source>
        <dbReference type="Proteomes" id="UP000060699"/>
    </source>
</evidence>
<dbReference type="KEGG" id="rdp:RD2015_2572"/>